<proteinExistence type="predicted"/>
<dbReference type="OrthoDB" id="415435at2759"/>
<feature type="compositionally biased region" description="Polar residues" evidence="1">
    <location>
        <begin position="21"/>
        <end position="32"/>
    </location>
</feature>
<evidence type="ECO:0000313" key="3">
    <source>
        <dbReference type="EMBL" id="EGR31090.1"/>
    </source>
</evidence>
<keyword evidence="2" id="KW-1133">Transmembrane helix</keyword>
<dbReference type="PANTHER" id="PTHR24114:SF2">
    <property type="entry name" value="F-BOX DOMAIN-CONTAINING PROTEIN-RELATED"/>
    <property type="match status" value="1"/>
</dbReference>
<name>G0QUK6_ICHMU</name>
<gene>
    <name evidence="3" type="ORF">IMG5_118150</name>
</gene>
<dbReference type="SUPFAM" id="SSF52047">
    <property type="entry name" value="RNI-like"/>
    <property type="match status" value="1"/>
</dbReference>
<keyword evidence="3" id="KW-0808">Transferase</keyword>
<dbReference type="EMBL" id="GL983917">
    <property type="protein sequence ID" value="EGR31090.1"/>
    <property type="molecule type" value="Genomic_DNA"/>
</dbReference>
<keyword evidence="3" id="KW-0378">Hydrolase</keyword>
<dbReference type="GO" id="GO:0004722">
    <property type="term" value="F:protein serine/threonine phosphatase activity"/>
    <property type="evidence" value="ECO:0007669"/>
    <property type="project" value="UniProtKB-EC"/>
</dbReference>
<protein>
    <submittedName>
        <fullName evidence="3">Leucine rich repeat protein</fullName>
        <ecNumber evidence="3">2.7.7.7</ecNumber>
        <ecNumber evidence="3">3.1.3.16</ecNumber>
    </submittedName>
</protein>
<evidence type="ECO:0000313" key="4">
    <source>
        <dbReference type="Proteomes" id="UP000008983"/>
    </source>
</evidence>
<reference evidence="3 4" key="1">
    <citation type="submission" date="2011-07" db="EMBL/GenBank/DDBJ databases">
        <authorList>
            <person name="Coyne R."/>
            <person name="Brami D."/>
            <person name="Johnson J."/>
            <person name="Hostetler J."/>
            <person name="Hannick L."/>
            <person name="Clark T."/>
            <person name="Cassidy-Hanley D."/>
            <person name="Inman J."/>
        </authorList>
    </citation>
    <scope>NUCLEOTIDE SEQUENCE [LARGE SCALE GENOMIC DNA]</scope>
    <source>
        <strain evidence="3 4">G5</strain>
    </source>
</reference>
<feature type="transmembrane region" description="Helical" evidence="2">
    <location>
        <begin position="843"/>
        <end position="864"/>
    </location>
</feature>
<keyword evidence="2" id="KW-0812">Transmembrane</keyword>
<dbReference type="RefSeq" id="XP_004034576.1">
    <property type="nucleotide sequence ID" value="XM_004034528.1"/>
</dbReference>
<feature type="region of interest" description="Disordered" evidence="1">
    <location>
        <begin position="21"/>
        <end position="51"/>
    </location>
</feature>
<dbReference type="EC" id="3.1.3.16" evidence="3"/>
<dbReference type="InParanoid" id="G0QUK6"/>
<dbReference type="PANTHER" id="PTHR24114">
    <property type="entry name" value="LEUCINE RICH REPEAT FAMILY PROTEIN"/>
    <property type="match status" value="1"/>
</dbReference>
<keyword evidence="2" id="KW-0472">Membrane</keyword>
<dbReference type="Proteomes" id="UP000008983">
    <property type="component" value="Unassembled WGS sequence"/>
</dbReference>
<dbReference type="InterPro" id="IPR032675">
    <property type="entry name" value="LRR_dom_sf"/>
</dbReference>
<evidence type="ECO:0000256" key="1">
    <source>
        <dbReference type="SAM" id="MobiDB-lite"/>
    </source>
</evidence>
<keyword evidence="3" id="KW-0548">Nucleotidyltransferase</keyword>
<dbReference type="AlphaFoldDB" id="G0QUK6"/>
<keyword evidence="4" id="KW-1185">Reference proteome</keyword>
<dbReference type="GeneID" id="14907215"/>
<accession>G0QUK6</accession>
<evidence type="ECO:0000256" key="2">
    <source>
        <dbReference type="SAM" id="Phobius"/>
    </source>
</evidence>
<organism evidence="3 4">
    <name type="scientific">Ichthyophthirius multifiliis</name>
    <name type="common">White spot disease agent</name>
    <name type="synonym">Ich</name>
    <dbReference type="NCBI Taxonomy" id="5932"/>
    <lineage>
        <taxon>Eukaryota</taxon>
        <taxon>Sar</taxon>
        <taxon>Alveolata</taxon>
        <taxon>Ciliophora</taxon>
        <taxon>Intramacronucleata</taxon>
        <taxon>Oligohymenophorea</taxon>
        <taxon>Hymenostomatida</taxon>
        <taxon>Ophryoglenina</taxon>
        <taxon>Ichthyophthirius</taxon>
    </lineage>
</organism>
<dbReference type="OMA" id="CEEWREM"/>
<dbReference type="InterPro" id="IPR052394">
    <property type="entry name" value="LRR-containing"/>
</dbReference>
<dbReference type="EC" id="2.7.7.7" evidence="3"/>
<sequence>MLKGSLNIQLPKIIKFHLNSPKNIQKGSLSPKQQKKKSHNPIESPLNQTQNIQISPKDKSHFSILNETSENPLKIYHIKNQIRSISPQLRKVSPQKLQQFKNLQFLNILDIKEENEDDNKSLFYIKKLYIKDKKKCQKAYEKYEKVYKNIERQSDLYELIQKQKNLVKYYKENKFLEILKEENNQNLLPKKLGFTQNTEQTQINISHYKIGEKYGRVISAGLKQQVNNIIKQIKLKDNRLNYISLEFLIESLNKGIEEIDFSQNILQIKNLQSLFFKLSYQQINLIILKLQKCSINDNSLEFFIQDFLQVQSLEIIDLSDNLFKNVQGGIFMQKIIRNLENLKELYIRGNQFDAESGLVIFQGFQKVGLVIKVFDISQNSLGHGNQIYKQKLISNIQQMIQLNSDQSLLHIDLRQNYFQKEDLFQIGTFLNQNNNIFGFHISNGFDCYMDSLQQLNFLEENNIQQNLFQYIPINSIKIINNIYYNKKKRDLHEQINLQYGDNCWICEGWIQYNFTWKGELSGILPQNTQTLYLHLEIDYFKPSLMLKELKNEHFSIKRMVPPLQQIKYYFSSDQKNSIFIQKDAQTLIFEEKNIKYNILSTNKSQKSFINEKYQVDLNIRPRCLLSQIRKNNILNKNIEEFDMEKMIFKYFDFDSEIHLKKCFEFDWEQSKIEFLIKDQDSLSKIRSLFEKNYIFINNSFNFYSIIDHQGLFQFLSFENFCEFLHFGKIIDEKYLKRVDVLNFFNTFSNNSIIRKKLFQQQHITQEKGIIRFQFLNIIIKLAKEKYIQNGLHQLIESAVQQLFNDGFLFCLKKNKLQNEWREEILFNEQMDITFKYYFNIFKIIYKVLLLIFFIFIINYFYFYFQEICRVFIKIKLFQSNQKFEFVRVQKFYYLSRNYR</sequence>
<dbReference type="GO" id="GO:0003887">
    <property type="term" value="F:DNA-directed DNA polymerase activity"/>
    <property type="evidence" value="ECO:0007669"/>
    <property type="project" value="UniProtKB-EC"/>
</dbReference>
<dbReference type="Gene3D" id="3.80.10.10">
    <property type="entry name" value="Ribonuclease Inhibitor"/>
    <property type="match status" value="1"/>
</dbReference>